<gene>
    <name evidence="3" type="ORF">ARGLB_005_00160</name>
</gene>
<reference evidence="3 4" key="1">
    <citation type="submission" date="2011-12" db="EMBL/GenBank/DDBJ databases">
        <title>Whole genome shotgun sequence of Arthrobacter globiformis NBRC 12137.</title>
        <authorList>
            <person name="Miyazawa S."/>
            <person name="Hosoyama A."/>
            <person name="Tsuchikane K."/>
            <person name="Katsumata H."/>
            <person name="Yamazaki S."/>
            <person name="Fujita N."/>
        </authorList>
    </citation>
    <scope>NUCLEOTIDE SEQUENCE [LARGE SCALE GENOMIC DNA]</scope>
    <source>
        <strain evidence="3 4">NBRC 12137</strain>
    </source>
</reference>
<dbReference type="Gene3D" id="3.40.250.10">
    <property type="entry name" value="Rhodanese-like domain"/>
    <property type="match status" value="1"/>
</dbReference>
<protein>
    <recommendedName>
        <fullName evidence="2">Rhodanese domain-containing protein</fullName>
    </recommendedName>
</protein>
<dbReference type="eggNOG" id="COG0607">
    <property type="taxonomic scope" value="Bacteria"/>
</dbReference>
<dbReference type="GO" id="GO:0004792">
    <property type="term" value="F:thiosulfate-cyanide sulfurtransferase activity"/>
    <property type="evidence" value="ECO:0007669"/>
    <property type="project" value="TreeGrafter"/>
</dbReference>
<keyword evidence="4" id="KW-1185">Reference proteome</keyword>
<sequence>MSTENTTNDPRLVSADEAARLIGEGALLIDVRSDKGRASTGSVPGAVVVDRENVAKDFGPESSVRLPGVTGTDQQIVVFCGSVNGSRPVAEKLRLLGYSRAVHVDGGFPALRSAGVATTGPAAEADEPAQPNVPASPNAPAQPAAV</sequence>
<dbReference type="Pfam" id="PF00581">
    <property type="entry name" value="Rhodanese"/>
    <property type="match status" value="1"/>
</dbReference>
<dbReference type="CDD" id="cd00158">
    <property type="entry name" value="RHOD"/>
    <property type="match status" value="1"/>
</dbReference>
<name>H0QGK0_ARTG1</name>
<dbReference type="PANTHER" id="PTHR44086">
    <property type="entry name" value="THIOSULFATE SULFURTRANSFERASE RDL2, MITOCHONDRIAL-RELATED"/>
    <property type="match status" value="1"/>
</dbReference>
<dbReference type="SMART" id="SM00450">
    <property type="entry name" value="RHOD"/>
    <property type="match status" value="1"/>
</dbReference>
<dbReference type="PANTHER" id="PTHR44086:SF10">
    <property type="entry name" value="THIOSULFATE SULFURTRANSFERASE_RHODANESE-LIKE DOMAIN-CONTAINING PROTEIN 3"/>
    <property type="match status" value="1"/>
</dbReference>
<evidence type="ECO:0000259" key="2">
    <source>
        <dbReference type="PROSITE" id="PS50206"/>
    </source>
</evidence>
<evidence type="ECO:0000313" key="4">
    <source>
        <dbReference type="Proteomes" id="UP000003828"/>
    </source>
</evidence>
<dbReference type="EMBL" id="BAEG01000005">
    <property type="protein sequence ID" value="GAB11951.1"/>
    <property type="molecule type" value="Genomic_DNA"/>
</dbReference>
<proteinExistence type="predicted"/>
<dbReference type="STRING" id="1077972.ARGLB_005_00160"/>
<dbReference type="Proteomes" id="UP000003828">
    <property type="component" value="Unassembled WGS sequence"/>
</dbReference>
<dbReference type="OrthoDB" id="1445766at2"/>
<dbReference type="AlphaFoldDB" id="H0QGK0"/>
<evidence type="ECO:0000256" key="1">
    <source>
        <dbReference type="SAM" id="MobiDB-lite"/>
    </source>
</evidence>
<dbReference type="InterPro" id="IPR036873">
    <property type="entry name" value="Rhodanese-like_dom_sf"/>
</dbReference>
<feature type="domain" description="Rhodanese" evidence="2">
    <location>
        <begin position="22"/>
        <end position="120"/>
    </location>
</feature>
<dbReference type="InterPro" id="IPR001763">
    <property type="entry name" value="Rhodanese-like_dom"/>
</dbReference>
<dbReference type="PROSITE" id="PS50206">
    <property type="entry name" value="RHODANESE_3"/>
    <property type="match status" value="1"/>
</dbReference>
<dbReference type="SUPFAM" id="SSF52821">
    <property type="entry name" value="Rhodanese/Cell cycle control phosphatase"/>
    <property type="match status" value="1"/>
</dbReference>
<accession>H0QGK0</accession>
<comment type="caution">
    <text evidence="3">The sequence shown here is derived from an EMBL/GenBank/DDBJ whole genome shotgun (WGS) entry which is preliminary data.</text>
</comment>
<feature type="compositionally biased region" description="Low complexity" evidence="1">
    <location>
        <begin position="128"/>
        <end position="146"/>
    </location>
</feature>
<evidence type="ECO:0000313" key="3">
    <source>
        <dbReference type="EMBL" id="GAB11951.1"/>
    </source>
</evidence>
<dbReference type="RefSeq" id="WP_003797497.1">
    <property type="nucleotide sequence ID" value="NZ_BAEG01000005.1"/>
</dbReference>
<feature type="region of interest" description="Disordered" evidence="1">
    <location>
        <begin position="113"/>
        <end position="146"/>
    </location>
</feature>
<organism evidence="3 4">
    <name type="scientific">Arthrobacter globiformis (strain ATCC 8010 / DSM 20124 / JCM 1332 / NBRC 12137 / NCIMB 8907 / NRRL B-2979 / 168)</name>
    <dbReference type="NCBI Taxonomy" id="1077972"/>
    <lineage>
        <taxon>Bacteria</taxon>
        <taxon>Bacillati</taxon>
        <taxon>Actinomycetota</taxon>
        <taxon>Actinomycetes</taxon>
        <taxon>Micrococcales</taxon>
        <taxon>Micrococcaceae</taxon>
        <taxon>Arthrobacter</taxon>
    </lineage>
</organism>